<dbReference type="KEGG" id="smav:CFF01_14980"/>
<evidence type="ECO:0000313" key="3">
    <source>
        <dbReference type="Proteomes" id="UP000198233"/>
    </source>
</evidence>
<dbReference type="Gene3D" id="2.60.120.10">
    <property type="entry name" value="Jelly Rolls"/>
    <property type="match status" value="1"/>
</dbReference>
<dbReference type="Proteomes" id="UP000198233">
    <property type="component" value="Chromosome"/>
</dbReference>
<organism evidence="2 3">
    <name type="scientific">Shewanella marisflavi</name>
    <dbReference type="NCBI Taxonomy" id="260364"/>
    <lineage>
        <taxon>Bacteria</taxon>
        <taxon>Pseudomonadati</taxon>
        <taxon>Pseudomonadota</taxon>
        <taxon>Gammaproteobacteria</taxon>
        <taxon>Alteromonadales</taxon>
        <taxon>Shewanellaceae</taxon>
        <taxon>Shewanella</taxon>
    </lineage>
</organism>
<evidence type="ECO:0000313" key="2">
    <source>
        <dbReference type="EMBL" id="ASJ97782.1"/>
    </source>
</evidence>
<dbReference type="AlphaFoldDB" id="A0AAC9U2P6"/>
<dbReference type="SUPFAM" id="SSF51197">
    <property type="entry name" value="Clavaminate synthase-like"/>
    <property type="match status" value="1"/>
</dbReference>
<dbReference type="InterPro" id="IPR014710">
    <property type="entry name" value="RmlC-like_jellyroll"/>
</dbReference>
<protein>
    <recommendedName>
        <fullName evidence="1">TehB/YeaR-like domain-containing protein</fullName>
    </recommendedName>
</protein>
<gene>
    <name evidence="2" type="ORF">CFF01_14980</name>
</gene>
<dbReference type="EMBL" id="CP022272">
    <property type="protein sequence ID" value="ASJ97782.1"/>
    <property type="molecule type" value="Genomic_DNA"/>
</dbReference>
<dbReference type="InterPro" id="IPR015392">
    <property type="entry name" value="TehB/YeaR-like_dom"/>
</dbReference>
<reference evidence="2 3" key="1">
    <citation type="submission" date="2017-06" db="EMBL/GenBank/DDBJ databases">
        <title>Complete genome sequence of Shewanella marisflavi EP1 associated with anaerobic 2,4-dinitrotoluene reduction and salt tolerance.</title>
        <authorList>
            <person name="Huang J."/>
        </authorList>
    </citation>
    <scope>NUCLEOTIDE SEQUENCE [LARGE SCALE GENOMIC DNA]</scope>
    <source>
        <strain evidence="2 3">EP1</strain>
    </source>
</reference>
<sequence length="109" mass="12599">MSFVPKGYVKCKKTPVFGVQDMPAIYRERHFTRPGVYEQIHVIQGELLFFGYRDKQGQVEREIKLGANETAISHPGYWHSIEPLTQDTQFEIHFFIKPQGLTEEVSAAE</sequence>
<proteinExistence type="predicted"/>
<dbReference type="Pfam" id="PF09313">
    <property type="entry name" value="TehB-like"/>
    <property type="match status" value="1"/>
</dbReference>
<dbReference type="RefSeq" id="WP_088905329.1">
    <property type="nucleotide sequence ID" value="NZ_CP022272.1"/>
</dbReference>
<name>A0AAC9U2P6_9GAMM</name>
<accession>A0AAC9U2P6</accession>
<feature type="domain" description="TehB/YeaR-like" evidence="1">
    <location>
        <begin position="12"/>
        <end position="92"/>
    </location>
</feature>
<evidence type="ECO:0000259" key="1">
    <source>
        <dbReference type="Pfam" id="PF09313"/>
    </source>
</evidence>